<keyword evidence="4" id="KW-0508">mRNA splicing</keyword>
<name>A0A6A6SQF8_9PLEO</name>
<dbReference type="EMBL" id="MU004519">
    <property type="protein sequence ID" value="KAF2648833.1"/>
    <property type="molecule type" value="Genomic_DNA"/>
</dbReference>
<feature type="non-terminal residue" evidence="7">
    <location>
        <position position="1"/>
    </location>
</feature>
<gene>
    <name evidence="7" type="ORF">K491DRAFT_571787</name>
</gene>
<feature type="compositionally biased region" description="Basic and acidic residues" evidence="6">
    <location>
        <begin position="90"/>
        <end position="100"/>
    </location>
</feature>
<evidence type="ECO:0000256" key="1">
    <source>
        <dbReference type="ARBA" id="ARBA00004123"/>
    </source>
</evidence>
<feature type="compositionally biased region" description="Polar residues" evidence="6">
    <location>
        <begin position="427"/>
        <end position="441"/>
    </location>
</feature>
<comment type="subcellular location">
    <subcellularLocation>
        <location evidence="1">Nucleus</location>
    </subcellularLocation>
</comment>
<proteinExistence type="inferred from homology"/>
<comment type="similarity">
    <text evidence="2">Belongs to the SNU66/SART1 family.</text>
</comment>
<sequence>LSVEEANKIRKSMGLAPLPVPGAAPTPSGPSFKEANPDAADSDEEPASTIETRQAAAYDNWQKLQDEADAKKKREAKVAAIKKEREKASRFAKLEGKGLADEAGEEDDRAWLKSSKKRQKKIAKAEQTQKELEERERQAQAALQYTEADLAGVKVGHEVDDFDNGEDQILVLKDTAVDQEDDDELEAVALREKERLQEKLDSKKRKRAYDPNDADENGQGSLLAQYDEEIDGKKRKAFTLDGQGKTVEGMQVDATGAAKPKKVAVSLDILKDDGPANDYMDVSEVKIKKLKKKKSKSSQRKHIEEDEDVFPMPGEDEMDVDEPQDVKPKAKKNLFDSSFVDDDDLQANLAAQRQKALKKRKKTRPEDIARQLREEASATPDVRESTEAADEPGLVIDETTEFVQNLERAKSEEEEEERRRQRQKSSHVSNGIASVGDTQSVDPEGDVDMEQSYAEASEVQSRDKSQELESTINLSGTGLDEEETVDRGLGATLKLLKQRGVVKDSDNGDLNTLYRERQKFLADKLRAETDADRIAREQRDRERLTIRWNQMTKKEQEEWSRKNNANRDHIESRKLAEIFNKEYKPNVQLSYVDEFGRQMNQKEAFKQLSHQFHGKGSGNNKTQKHLDKIEAEKKKLAESSLETTLGRGMTNAHGQQTKKHKQAGVRLQ</sequence>
<dbReference type="Proteomes" id="UP000799324">
    <property type="component" value="Unassembled WGS sequence"/>
</dbReference>
<dbReference type="Pfam" id="PF19252">
    <property type="entry name" value="HIND"/>
    <property type="match status" value="1"/>
</dbReference>
<dbReference type="Pfam" id="PF03343">
    <property type="entry name" value="SART-1"/>
    <property type="match status" value="1"/>
</dbReference>
<feature type="compositionally biased region" description="Basic and acidic residues" evidence="6">
    <location>
        <begin position="189"/>
        <end position="201"/>
    </location>
</feature>
<dbReference type="PANTHER" id="PTHR14152">
    <property type="entry name" value="SQUAMOUS CELL CARCINOMA ANTIGEN RECOGNISED BY CYTOTOXIC T LYMPHOCYTES"/>
    <property type="match status" value="1"/>
</dbReference>
<dbReference type="OrthoDB" id="5583at2759"/>
<dbReference type="PANTHER" id="PTHR14152:SF5">
    <property type="entry name" value="U4_U6.U5 TRI-SNRNP-ASSOCIATED PROTEIN 1"/>
    <property type="match status" value="1"/>
</dbReference>
<evidence type="ECO:0008006" key="9">
    <source>
        <dbReference type="Google" id="ProtNLM"/>
    </source>
</evidence>
<feature type="compositionally biased region" description="Basic residues" evidence="6">
    <location>
        <begin position="288"/>
        <end position="300"/>
    </location>
</feature>
<keyword evidence="3" id="KW-0507">mRNA processing</keyword>
<dbReference type="AlphaFoldDB" id="A0A6A6SQF8"/>
<evidence type="ECO:0000256" key="4">
    <source>
        <dbReference type="ARBA" id="ARBA00023187"/>
    </source>
</evidence>
<feature type="compositionally biased region" description="Basic and acidic residues" evidence="6">
    <location>
        <begin position="364"/>
        <end position="386"/>
    </location>
</feature>
<dbReference type="GO" id="GO:0046540">
    <property type="term" value="C:U4/U6 x U5 tri-snRNP complex"/>
    <property type="evidence" value="ECO:0007669"/>
    <property type="project" value="InterPro"/>
</dbReference>
<evidence type="ECO:0000256" key="2">
    <source>
        <dbReference type="ARBA" id="ARBA00006076"/>
    </source>
</evidence>
<reference evidence="7" key="1">
    <citation type="journal article" date="2020" name="Stud. Mycol.">
        <title>101 Dothideomycetes genomes: a test case for predicting lifestyles and emergence of pathogens.</title>
        <authorList>
            <person name="Haridas S."/>
            <person name="Albert R."/>
            <person name="Binder M."/>
            <person name="Bloem J."/>
            <person name="Labutti K."/>
            <person name="Salamov A."/>
            <person name="Andreopoulos B."/>
            <person name="Baker S."/>
            <person name="Barry K."/>
            <person name="Bills G."/>
            <person name="Bluhm B."/>
            <person name="Cannon C."/>
            <person name="Castanera R."/>
            <person name="Culley D."/>
            <person name="Daum C."/>
            <person name="Ezra D."/>
            <person name="Gonzalez J."/>
            <person name="Henrissat B."/>
            <person name="Kuo A."/>
            <person name="Liang C."/>
            <person name="Lipzen A."/>
            <person name="Lutzoni F."/>
            <person name="Magnuson J."/>
            <person name="Mondo S."/>
            <person name="Nolan M."/>
            <person name="Ohm R."/>
            <person name="Pangilinan J."/>
            <person name="Park H.-J."/>
            <person name="Ramirez L."/>
            <person name="Alfaro M."/>
            <person name="Sun H."/>
            <person name="Tritt A."/>
            <person name="Yoshinaga Y."/>
            <person name="Zwiers L.-H."/>
            <person name="Turgeon B."/>
            <person name="Goodwin S."/>
            <person name="Spatafora J."/>
            <person name="Crous P."/>
            <person name="Grigoriev I."/>
        </authorList>
    </citation>
    <scope>NUCLEOTIDE SEQUENCE</scope>
    <source>
        <strain evidence="7">CBS 122681</strain>
    </source>
</reference>
<evidence type="ECO:0000256" key="5">
    <source>
        <dbReference type="ARBA" id="ARBA00023242"/>
    </source>
</evidence>
<dbReference type="InterPro" id="IPR005011">
    <property type="entry name" value="SNU66/SART1"/>
</dbReference>
<dbReference type="InterPro" id="IPR045347">
    <property type="entry name" value="HIND"/>
</dbReference>
<organism evidence="7 8">
    <name type="scientific">Lophiostoma macrostomum CBS 122681</name>
    <dbReference type="NCBI Taxonomy" id="1314788"/>
    <lineage>
        <taxon>Eukaryota</taxon>
        <taxon>Fungi</taxon>
        <taxon>Dikarya</taxon>
        <taxon>Ascomycota</taxon>
        <taxon>Pezizomycotina</taxon>
        <taxon>Dothideomycetes</taxon>
        <taxon>Pleosporomycetidae</taxon>
        <taxon>Pleosporales</taxon>
        <taxon>Lophiostomataceae</taxon>
        <taxon>Lophiostoma</taxon>
    </lineage>
</organism>
<feature type="region of interest" description="Disordered" evidence="6">
    <location>
        <begin position="288"/>
        <end position="483"/>
    </location>
</feature>
<feature type="compositionally biased region" description="Pro residues" evidence="6">
    <location>
        <begin position="18"/>
        <end position="28"/>
    </location>
</feature>
<feature type="compositionally biased region" description="Acidic residues" evidence="6">
    <location>
        <begin position="305"/>
        <end position="323"/>
    </location>
</feature>
<protein>
    <recommendedName>
        <fullName evidence="9">SART-1 protein</fullName>
    </recommendedName>
</protein>
<evidence type="ECO:0000256" key="6">
    <source>
        <dbReference type="SAM" id="MobiDB-lite"/>
    </source>
</evidence>
<dbReference type="GO" id="GO:0045292">
    <property type="term" value="P:mRNA cis splicing, via spliceosome"/>
    <property type="evidence" value="ECO:0007669"/>
    <property type="project" value="TreeGrafter"/>
</dbReference>
<feature type="non-terminal residue" evidence="7">
    <location>
        <position position="668"/>
    </location>
</feature>
<feature type="region of interest" description="Disordered" evidence="6">
    <location>
        <begin position="90"/>
        <end position="140"/>
    </location>
</feature>
<feature type="compositionally biased region" description="Basic residues" evidence="6">
    <location>
        <begin position="656"/>
        <end position="668"/>
    </location>
</feature>
<evidence type="ECO:0000313" key="7">
    <source>
        <dbReference type="EMBL" id="KAF2648833.1"/>
    </source>
</evidence>
<feature type="compositionally biased region" description="Basic and acidic residues" evidence="6">
    <location>
        <begin position="123"/>
        <end position="138"/>
    </location>
</feature>
<evidence type="ECO:0000313" key="8">
    <source>
        <dbReference type="Proteomes" id="UP000799324"/>
    </source>
</evidence>
<evidence type="ECO:0000256" key="3">
    <source>
        <dbReference type="ARBA" id="ARBA00022664"/>
    </source>
</evidence>
<dbReference type="GO" id="GO:0000481">
    <property type="term" value="P:maturation of 5S rRNA"/>
    <property type="evidence" value="ECO:0007669"/>
    <property type="project" value="TreeGrafter"/>
</dbReference>
<keyword evidence="8" id="KW-1185">Reference proteome</keyword>
<keyword evidence="5" id="KW-0539">Nucleus</keyword>
<feature type="region of interest" description="Disordered" evidence="6">
    <location>
        <begin position="1"/>
        <end position="53"/>
    </location>
</feature>
<feature type="region of interest" description="Disordered" evidence="6">
    <location>
        <begin position="630"/>
        <end position="668"/>
    </location>
</feature>
<feature type="region of interest" description="Disordered" evidence="6">
    <location>
        <begin position="181"/>
        <end position="228"/>
    </location>
</feature>
<accession>A0A6A6SQF8</accession>